<evidence type="ECO:0000313" key="1">
    <source>
        <dbReference type="EMBL" id="OEU19019.1"/>
    </source>
</evidence>
<accession>A0A1E7FLH7</accession>
<proteinExistence type="predicted"/>
<protein>
    <submittedName>
        <fullName evidence="1">Uncharacterized protein</fullName>
    </submittedName>
</protein>
<dbReference type="EMBL" id="KV784356">
    <property type="protein sequence ID" value="OEU19019.1"/>
    <property type="molecule type" value="Genomic_DNA"/>
</dbReference>
<dbReference type="AlphaFoldDB" id="A0A1E7FLH7"/>
<evidence type="ECO:0000313" key="2">
    <source>
        <dbReference type="Proteomes" id="UP000095751"/>
    </source>
</evidence>
<reference evidence="1 2" key="1">
    <citation type="submission" date="2016-09" db="EMBL/GenBank/DDBJ databases">
        <title>Extensive genetic diversity and differential bi-allelic expression allows diatom success in the polar Southern Ocean.</title>
        <authorList>
            <consortium name="DOE Joint Genome Institute"/>
            <person name="Mock T."/>
            <person name="Otillar R.P."/>
            <person name="Strauss J."/>
            <person name="Dupont C."/>
            <person name="Frickenhaus S."/>
            <person name="Maumus F."/>
            <person name="Mcmullan M."/>
            <person name="Sanges R."/>
            <person name="Schmutz J."/>
            <person name="Toseland A."/>
            <person name="Valas R."/>
            <person name="Veluchamy A."/>
            <person name="Ward B.J."/>
            <person name="Allen A."/>
            <person name="Barry K."/>
            <person name="Falciatore A."/>
            <person name="Ferrante M."/>
            <person name="Fortunato A.E."/>
            <person name="Gloeckner G."/>
            <person name="Gruber A."/>
            <person name="Hipkin R."/>
            <person name="Janech M."/>
            <person name="Kroth P."/>
            <person name="Leese F."/>
            <person name="Lindquist E."/>
            <person name="Lyon B.R."/>
            <person name="Martin J."/>
            <person name="Mayer C."/>
            <person name="Parker M."/>
            <person name="Quesneville H."/>
            <person name="Raymond J."/>
            <person name="Uhlig C."/>
            <person name="Valentin K.U."/>
            <person name="Worden A.Z."/>
            <person name="Armbrust E.V."/>
            <person name="Bowler C."/>
            <person name="Green B."/>
            <person name="Moulton V."/>
            <person name="Van Oosterhout C."/>
            <person name="Grigoriev I."/>
        </authorList>
    </citation>
    <scope>NUCLEOTIDE SEQUENCE [LARGE SCALE GENOMIC DNA]</scope>
    <source>
        <strain evidence="1 2">CCMP1102</strain>
    </source>
</reference>
<name>A0A1E7FLH7_9STRA</name>
<dbReference type="InParanoid" id="A0A1E7FLH7"/>
<sequence length="119" mass="13422">MAPITATAVAQWQRRLDPRRSDTLPVKTLLDTNAKFVYKDTYESKVITFHEKINSGEISFTKNGLPETALRILLLRTSIFDFFSIIVGQNCNQPRDYGEMALCNFSSLSITEDLTGSNN</sequence>
<keyword evidence="2" id="KW-1185">Reference proteome</keyword>
<dbReference type="KEGG" id="fcy:FRACYDRAFT_237313"/>
<dbReference type="Proteomes" id="UP000095751">
    <property type="component" value="Unassembled WGS sequence"/>
</dbReference>
<gene>
    <name evidence="1" type="ORF">FRACYDRAFT_237313</name>
</gene>
<organism evidence="1 2">
    <name type="scientific">Fragilariopsis cylindrus CCMP1102</name>
    <dbReference type="NCBI Taxonomy" id="635003"/>
    <lineage>
        <taxon>Eukaryota</taxon>
        <taxon>Sar</taxon>
        <taxon>Stramenopiles</taxon>
        <taxon>Ochrophyta</taxon>
        <taxon>Bacillariophyta</taxon>
        <taxon>Bacillariophyceae</taxon>
        <taxon>Bacillariophycidae</taxon>
        <taxon>Bacillariales</taxon>
        <taxon>Bacillariaceae</taxon>
        <taxon>Fragilariopsis</taxon>
    </lineage>
</organism>